<reference evidence="4" key="1">
    <citation type="submission" date="2016-06" db="EMBL/GenBank/DDBJ databases">
        <authorList>
            <person name="Varghese N."/>
            <person name="Submissions Spin"/>
        </authorList>
    </citation>
    <scope>NUCLEOTIDE SEQUENCE [LARGE SCALE GENOMIC DNA]</scope>
    <source>
        <strain evidence="4">DSM 45431</strain>
    </source>
</reference>
<dbReference type="InterPro" id="IPR042100">
    <property type="entry name" value="Bug_dom1"/>
</dbReference>
<dbReference type="Gene3D" id="3.40.190.10">
    <property type="entry name" value="Periplasmic binding protein-like II"/>
    <property type="match status" value="1"/>
</dbReference>
<accession>A0A1C6SAJ6</accession>
<keyword evidence="3" id="KW-0675">Receptor</keyword>
<dbReference type="STRING" id="568872.GA0070624_3310"/>
<evidence type="ECO:0000313" key="3">
    <source>
        <dbReference type="EMBL" id="SCL26468.1"/>
    </source>
</evidence>
<dbReference type="Proteomes" id="UP000199413">
    <property type="component" value="Unassembled WGS sequence"/>
</dbReference>
<name>A0A1C6SAJ6_9ACTN</name>
<feature type="signal peptide" evidence="2">
    <location>
        <begin position="1"/>
        <end position="29"/>
    </location>
</feature>
<sequence>MMSRPKRLLRPLAAMALVGSLLVSGCASPESRSGGGKAEEGAKLPDRVTLVIPYGEGGGTDTWARFMAPYLQKTVDGQPTFIPENRPGGESITGSNQFVESGGTNGAQVLVTSGTTYFQSLLGRKEVKFDFAKMRPLILNGTGGVIYASKAAGINSVQDLKNPPKPLKYGGISATGLDLSALLAFDLLGLDVDATFGFEGRGPARLAVERGEVNIDYQTTSAYKTEVVPMVDKKQAVPLMSFGMINEKGEVVRDPNLPDLPTVEEVYQQLNGKAPSGEAYDAYKAFLAAGFPYQKGIWVNEETPDSITTPFYAAAQKLVDDSDFNAKGEKVLGGYPIYPGDKVADQVRQSFSISDAARKYVLDLLATKYETKIETK</sequence>
<keyword evidence="4" id="KW-1185">Reference proteome</keyword>
<dbReference type="OrthoDB" id="8627412at2"/>
<dbReference type="PANTHER" id="PTHR42928">
    <property type="entry name" value="TRICARBOXYLATE-BINDING PROTEIN"/>
    <property type="match status" value="1"/>
</dbReference>
<protein>
    <submittedName>
        <fullName evidence="3">Tripartite-type tricarboxylate transporter, receptor component TctC</fullName>
    </submittedName>
</protein>
<proteinExistence type="inferred from homology"/>
<dbReference type="Gene3D" id="3.40.190.150">
    <property type="entry name" value="Bordetella uptake gene, domain 1"/>
    <property type="match status" value="1"/>
</dbReference>
<organism evidence="3 4">
    <name type="scientific">Micromonospora rhizosphaerae</name>
    <dbReference type="NCBI Taxonomy" id="568872"/>
    <lineage>
        <taxon>Bacteria</taxon>
        <taxon>Bacillati</taxon>
        <taxon>Actinomycetota</taxon>
        <taxon>Actinomycetes</taxon>
        <taxon>Micromonosporales</taxon>
        <taxon>Micromonosporaceae</taxon>
        <taxon>Micromonospora</taxon>
    </lineage>
</organism>
<evidence type="ECO:0000256" key="2">
    <source>
        <dbReference type="SAM" id="SignalP"/>
    </source>
</evidence>
<comment type="similarity">
    <text evidence="1">Belongs to the UPF0065 (bug) family.</text>
</comment>
<dbReference type="InterPro" id="IPR005064">
    <property type="entry name" value="BUG"/>
</dbReference>
<dbReference type="AlphaFoldDB" id="A0A1C6SAJ6"/>
<feature type="chain" id="PRO_5038433883" evidence="2">
    <location>
        <begin position="30"/>
        <end position="376"/>
    </location>
</feature>
<dbReference type="PROSITE" id="PS51257">
    <property type="entry name" value="PROKAR_LIPOPROTEIN"/>
    <property type="match status" value="1"/>
</dbReference>
<evidence type="ECO:0000313" key="4">
    <source>
        <dbReference type="Proteomes" id="UP000199413"/>
    </source>
</evidence>
<dbReference type="PANTHER" id="PTHR42928:SF5">
    <property type="entry name" value="BLR1237 PROTEIN"/>
    <property type="match status" value="1"/>
</dbReference>
<gene>
    <name evidence="3" type="ORF">GA0070624_3310</name>
</gene>
<dbReference type="EMBL" id="FMHV01000002">
    <property type="protein sequence ID" value="SCL26468.1"/>
    <property type="molecule type" value="Genomic_DNA"/>
</dbReference>
<evidence type="ECO:0000256" key="1">
    <source>
        <dbReference type="ARBA" id="ARBA00006987"/>
    </source>
</evidence>
<keyword evidence="2" id="KW-0732">Signal</keyword>